<dbReference type="EC" id="2.7.13.3" evidence="3"/>
<name>A0A4P1RLF5_LUPAN</name>
<dbReference type="InterPro" id="IPR003594">
    <property type="entry name" value="HATPase_dom"/>
</dbReference>
<gene>
    <name evidence="11" type="ORF">TanjilG_15439</name>
</gene>
<dbReference type="PRINTS" id="PR00344">
    <property type="entry name" value="BCTRLSENSOR"/>
</dbReference>
<evidence type="ECO:0000256" key="2">
    <source>
        <dbReference type="ARBA" id="ARBA00004477"/>
    </source>
</evidence>
<dbReference type="Gene3D" id="3.40.50.2300">
    <property type="match status" value="1"/>
</dbReference>
<evidence type="ECO:0000256" key="3">
    <source>
        <dbReference type="ARBA" id="ARBA00012438"/>
    </source>
</evidence>
<dbReference type="SUPFAM" id="SSF47384">
    <property type="entry name" value="Homodimeric domain of signal transducing histidine kinase"/>
    <property type="match status" value="1"/>
</dbReference>
<dbReference type="PROSITE" id="PS50109">
    <property type="entry name" value="HIS_KIN"/>
    <property type="match status" value="1"/>
</dbReference>
<evidence type="ECO:0000256" key="6">
    <source>
        <dbReference type="ARBA" id="ARBA00023170"/>
    </source>
</evidence>
<dbReference type="SMART" id="SM00387">
    <property type="entry name" value="HATPase_c"/>
    <property type="match status" value="1"/>
</dbReference>
<evidence type="ECO:0000256" key="4">
    <source>
        <dbReference type="ARBA" id="ARBA00022553"/>
    </source>
</evidence>
<comment type="catalytic activity">
    <reaction evidence="1">
        <text>ATP + protein L-histidine = ADP + protein N-phospho-L-histidine.</text>
        <dbReference type="EC" id="2.7.13.3"/>
    </reaction>
</comment>
<evidence type="ECO:0000256" key="7">
    <source>
        <dbReference type="PROSITE-ProRule" id="PRU00169"/>
    </source>
</evidence>
<dbReference type="SUPFAM" id="SSF52172">
    <property type="entry name" value="CheY-like"/>
    <property type="match status" value="1"/>
</dbReference>
<evidence type="ECO:0000256" key="5">
    <source>
        <dbReference type="ARBA" id="ARBA00022824"/>
    </source>
</evidence>
<dbReference type="Proteomes" id="UP000188354">
    <property type="component" value="Chromosome LG04"/>
</dbReference>
<feature type="transmembrane region" description="Helical" evidence="8">
    <location>
        <begin position="32"/>
        <end position="52"/>
    </location>
</feature>
<organism evidence="11 12">
    <name type="scientific">Lupinus angustifolius</name>
    <name type="common">Narrow-leaved blue lupine</name>
    <dbReference type="NCBI Taxonomy" id="3871"/>
    <lineage>
        <taxon>Eukaryota</taxon>
        <taxon>Viridiplantae</taxon>
        <taxon>Streptophyta</taxon>
        <taxon>Embryophyta</taxon>
        <taxon>Tracheophyta</taxon>
        <taxon>Spermatophyta</taxon>
        <taxon>Magnoliopsida</taxon>
        <taxon>eudicotyledons</taxon>
        <taxon>Gunneridae</taxon>
        <taxon>Pentapetalae</taxon>
        <taxon>rosids</taxon>
        <taxon>fabids</taxon>
        <taxon>Fabales</taxon>
        <taxon>Fabaceae</taxon>
        <taxon>Papilionoideae</taxon>
        <taxon>50 kb inversion clade</taxon>
        <taxon>genistoids sensu lato</taxon>
        <taxon>core genistoids</taxon>
        <taxon>Genisteae</taxon>
        <taxon>Lupinus</taxon>
    </lineage>
</organism>
<dbReference type="InterPro" id="IPR003661">
    <property type="entry name" value="HisK_dim/P_dom"/>
</dbReference>
<sequence length="791" mass="87942">LYNLVMFQEYVVAVTQNGPGSIYLNHFKEKGFTLLIAMMVTIFIAMLSFLYLNVRATRREMQLCASLIKQIEATKQAERKNMNKSLAFASASHDVRTSLAGLTGLIEMSYELVTPHSELEANLKQMNNCIRDLLGLLNSILDTSKIEAGKMHLEEEDFDLSHLLEDVVDLYHPLGMKKGVDIVLDPCNGSLMRYSHVKGDRGKLKQVLCNLLSNAVKFTDEGHIAVRAWVRKSNMQNSIMDTNNYSFIKHVSSLLCKKNKAHCDIEAAMSSLQQENSIDVTFEVDDTGKGIPKEKYKSVFENYVQVKETSLGQGGTGLGLGIVQSLVRLMHGDIRIVDKDVGGKGTCFRFNVVLTVCGTMRNGSRRESTEYGLGDRNNAQGLNIGSNSSGSSIRNSLGPGLRICSYPRPQASHVVLLIVDKERKRISQRFMESLGIKVKVVNQWENLLETLDKIKYKGDYSCNQSSSVPSDLSFRSTSHTLFPRSIGIHLTSVSRTESMPSVFKKTDIIGTAPCFILIIIDTNAGPFSELCSMVSSFREGLLNPSKVVWLNKPLLHGNNFKTLDKDLLDPNDIVLSKPFHGSRLTQILELLPEYGGALKNGFSRSKRENAIDHTVGKTCTESSLSKHNSLLHDKSQVELNTNGSSFQCTEQIMKGTQEESLVHQGESLVHQGESLVHQGESLVHQGESPVHQGETEECEGSSHNKPLSGKKVLVVEDNALLRKLALATLVPLGATIEQCENGEEAVNLVKEGLSRKDFPNLPYDYILMDCEVMNYALRFQLSFYFLVLPYE</sequence>
<dbReference type="GO" id="GO:0000155">
    <property type="term" value="F:phosphorelay sensor kinase activity"/>
    <property type="evidence" value="ECO:0007669"/>
    <property type="project" value="InterPro"/>
</dbReference>
<feature type="modified residue" description="4-aspartylphosphate" evidence="7">
    <location>
        <position position="769"/>
    </location>
</feature>
<evidence type="ECO:0000256" key="8">
    <source>
        <dbReference type="SAM" id="Phobius"/>
    </source>
</evidence>
<dbReference type="AlphaFoldDB" id="A0A4P1RLF5"/>
<feature type="non-terminal residue" evidence="11">
    <location>
        <position position="1"/>
    </location>
</feature>
<dbReference type="InterPro" id="IPR011006">
    <property type="entry name" value="CheY-like_superfamily"/>
</dbReference>
<feature type="domain" description="Response regulatory" evidence="10">
    <location>
        <begin position="711"/>
        <end position="791"/>
    </location>
</feature>
<keyword evidence="8" id="KW-0812">Transmembrane</keyword>
<comment type="subcellular location">
    <subcellularLocation>
        <location evidence="2">Endoplasmic reticulum membrane</location>
        <topology evidence="2">Multi-pass membrane protein</topology>
    </subcellularLocation>
</comment>
<dbReference type="InterPro" id="IPR036097">
    <property type="entry name" value="HisK_dim/P_sf"/>
</dbReference>
<evidence type="ECO:0000313" key="11">
    <source>
        <dbReference type="EMBL" id="OIW12990.1"/>
    </source>
</evidence>
<keyword evidence="8" id="KW-1133">Transmembrane helix</keyword>
<dbReference type="GO" id="GO:0005789">
    <property type="term" value="C:endoplasmic reticulum membrane"/>
    <property type="evidence" value="ECO:0007669"/>
    <property type="project" value="UniProtKB-SubCell"/>
</dbReference>
<dbReference type="PANTHER" id="PTHR43719">
    <property type="entry name" value="TWO-COMPONENT HISTIDINE KINASE"/>
    <property type="match status" value="1"/>
</dbReference>
<keyword evidence="12" id="KW-1185">Reference proteome</keyword>
<keyword evidence="4 7" id="KW-0597">Phosphoprotein</keyword>
<dbReference type="Gramene" id="OIW12990">
    <property type="protein sequence ID" value="OIW12990"/>
    <property type="gene ID" value="TanjilG_15439"/>
</dbReference>
<dbReference type="InterPro" id="IPR050956">
    <property type="entry name" value="2C_system_His_kinase"/>
</dbReference>
<dbReference type="SMART" id="SM00388">
    <property type="entry name" value="HisKA"/>
    <property type="match status" value="1"/>
</dbReference>
<dbReference type="Gene3D" id="1.10.287.130">
    <property type="match status" value="1"/>
</dbReference>
<dbReference type="Pfam" id="PF00512">
    <property type="entry name" value="HisKA"/>
    <property type="match status" value="1"/>
</dbReference>
<dbReference type="InterPro" id="IPR005467">
    <property type="entry name" value="His_kinase_dom"/>
</dbReference>
<keyword evidence="5" id="KW-0256">Endoplasmic reticulum</keyword>
<dbReference type="PROSITE" id="PS50110">
    <property type="entry name" value="RESPONSE_REGULATORY"/>
    <property type="match status" value="1"/>
</dbReference>
<evidence type="ECO:0000259" key="10">
    <source>
        <dbReference type="PROSITE" id="PS50110"/>
    </source>
</evidence>
<dbReference type="InterPro" id="IPR001789">
    <property type="entry name" value="Sig_transdc_resp-reg_receiver"/>
</dbReference>
<dbReference type="STRING" id="3871.A0A4P1RLF5"/>
<accession>A0A4P1RLF5</accession>
<dbReference type="Pfam" id="PF02518">
    <property type="entry name" value="HATPase_c"/>
    <property type="match status" value="1"/>
</dbReference>
<dbReference type="CDD" id="cd00082">
    <property type="entry name" value="HisKA"/>
    <property type="match status" value="1"/>
</dbReference>
<dbReference type="PANTHER" id="PTHR43719:SF75">
    <property type="entry name" value="HISTIDINE KINASE CKI1"/>
    <property type="match status" value="1"/>
</dbReference>
<feature type="domain" description="Histidine kinase" evidence="9">
    <location>
        <begin position="90"/>
        <end position="356"/>
    </location>
</feature>
<evidence type="ECO:0000256" key="1">
    <source>
        <dbReference type="ARBA" id="ARBA00000085"/>
    </source>
</evidence>
<evidence type="ECO:0000259" key="9">
    <source>
        <dbReference type="PROSITE" id="PS50109"/>
    </source>
</evidence>
<dbReference type="EMBL" id="CM007364">
    <property type="protein sequence ID" value="OIW12990.1"/>
    <property type="molecule type" value="Genomic_DNA"/>
</dbReference>
<keyword evidence="6" id="KW-0675">Receptor</keyword>
<proteinExistence type="predicted"/>
<dbReference type="SUPFAM" id="SSF55874">
    <property type="entry name" value="ATPase domain of HSP90 chaperone/DNA topoisomerase II/histidine kinase"/>
    <property type="match status" value="1"/>
</dbReference>
<dbReference type="Gene3D" id="3.30.565.10">
    <property type="entry name" value="Histidine kinase-like ATPase, C-terminal domain"/>
    <property type="match status" value="1"/>
</dbReference>
<reference evidence="11 12" key="1">
    <citation type="journal article" date="2017" name="Plant Biotechnol. J.">
        <title>A comprehensive draft genome sequence for lupin (Lupinus angustifolius), an emerging health food: insights into plant-microbe interactions and legume evolution.</title>
        <authorList>
            <person name="Hane J.K."/>
            <person name="Ming Y."/>
            <person name="Kamphuis L.G."/>
            <person name="Nelson M.N."/>
            <person name="Garg G."/>
            <person name="Atkins C.A."/>
            <person name="Bayer P.E."/>
            <person name="Bravo A."/>
            <person name="Bringans S."/>
            <person name="Cannon S."/>
            <person name="Edwards D."/>
            <person name="Foley R."/>
            <person name="Gao L.L."/>
            <person name="Harrison M.J."/>
            <person name="Huang W."/>
            <person name="Hurgobin B."/>
            <person name="Li S."/>
            <person name="Liu C.W."/>
            <person name="McGrath A."/>
            <person name="Morahan G."/>
            <person name="Murray J."/>
            <person name="Weller J."/>
            <person name="Jian J."/>
            <person name="Singh K.B."/>
        </authorList>
    </citation>
    <scope>NUCLEOTIDE SEQUENCE [LARGE SCALE GENOMIC DNA]</scope>
    <source>
        <strain evidence="12">cv. Tanjil</strain>
        <tissue evidence="11">Whole plant</tissue>
    </source>
</reference>
<dbReference type="InterPro" id="IPR004358">
    <property type="entry name" value="Sig_transdc_His_kin-like_C"/>
</dbReference>
<dbReference type="InterPro" id="IPR036890">
    <property type="entry name" value="HATPase_C_sf"/>
</dbReference>
<evidence type="ECO:0000313" key="12">
    <source>
        <dbReference type="Proteomes" id="UP000188354"/>
    </source>
</evidence>
<keyword evidence="8" id="KW-0472">Membrane</keyword>
<protein>
    <recommendedName>
        <fullName evidence="3">histidine kinase</fullName>
        <ecNumber evidence="3">2.7.13.3</ecNumber>
    </recommendedName>
</protein>